<dbReference type="Proteomes" id="UP000305451">
    <property type="component" value="Unassembled WGS sequence"/>
</dbReference>
<dbReference type="InterPro" id="IPR011043">
    <property type="entry name" value="Gal_Oxase/kelch_b-propeller"/>
</dbReference>
<dbReference type="PANTHER" id="PTHR46375">
    <property type="entry name" value="KELCH REPEAT AND BTB DOMAIN-CONTAINING PROTEIN 13-RELATED"/>
    <property type="match status" value="1"/>
</dbReference>
<comment type="caution">
    <text evidence="2">The sequence shown here is derived from an EMBL/GenBank/DDBJ whole genome shotgun (WGS) entry which is preliminary data.</text>
</comment>
<sequence>MKFQHTLALMGLAGALSLSPALAQEAAGSQTSDPVLTTTAWRQGPDLETPRAGLSAVEFEGNLYAAGGAGLVNPRDDFEVYETATGRWRPLAPLPTGLERFGMAAGDERLWIAGGYSSDSTSSATSGVWSYDPEMDVWQAEADLPGPKAAFSLVAFDGSLYAIGGEEGAPGVFVYDIEAGLWSAIEAPPEINRRGAVVVVVGDEIWLLGGATGGEATARVDVFNPLTGVWRIGPALPEPRAGHAAALHDGVIYVFGGRSPDLRRTLSDMLYLPVSQRRWQSGPQLMVPRTEAAAASNGNQIFLIGGGAGSGFFAPFTAVSSVDIYTPSGE</sequence>
<dbReference type="OrthoDB" id="9769308at2"/>
<gene>
    <name evidence="2" type="ORF">E5162_03260</name>
</gene>
<dbReference type="EMBL" id="SRXV01000001">
    <property type="protein sequence ID" value="TGY94305.1"/>
    <property type="molecule type" value="Genomic_DNA"/>
</dbReference>
<organism evidence="2 3">
    <name type="scientific">Marinicauda pacifica</name>
    <dbReference type="NCBI Taxonomy" id="1133559"/>
    <lineage>
        <taxon>Bacteria</taxon>
        <taxon>Pseudomonadati</taxon>
        <taxon>Pseudomonadota</taxon>
        <taxon>Alphaproteobacteria</taxon>
        <taxon>Maricaulales</taxon>
        <taxon>Maricaulaceae</taxon>
        <taxon>Marinicauda</taxon>
    </lineage>
</organism>
<evidence type="ECO:0000256" key="1">
    <source>
        <dbReference type="SAM" id="SignalP"/>
    </source>
</evidence>
<accession>A0A4S2HE19</accession>
<dbReference type="PANTHER" id="PTHR46375:SF3">
    <property type="entry name" value="KELCH REPEAT AND BTB DOMAIN-CONTAINING PROTEIN 13"/>
    <property type="match status" value="1"/>
</dbReference>
<name>A0A4S2HE19_9PROT</name>
<evidence type="ECO:0000313" key="2">
    <source>
        <dbReference type="EMBL" id="TGY94305.1"/>
    </source>
</evidence>
<dbReference type="SMART" id="SM00612">
    <property type="entry name" value="Kelch"/>
    <property type="match status" value="5"/>
</dbReference>
<feature type="signal peptide" evidence="1">
    <location>
        <begin position="1"/>
        <end position="23"/>
    </location>
</feature>
<protein>
    <recommendedName>
        <fullName evidence="4">Kelch repeat-containing protein</fullName>
    </recommendedName>
</protein>
<keyword evidence="1" id="KW-0732">Signal</keyword>
<dbReference type="AlphaFoldDB" id="A0A4S2HE19"/>
<evidence type="ECO:0008006" key="4">
    <source>
        <dbReference type="Google" id="ProtNLM"/>
    </source>
</evidence>
<dbReference type="SUPFAM" id="SSF50965">
    <property type="entry name" value="Galactose oxidase, central domain"/>
    <property type="match status" value="1"/>
</dbReference>
<proteinExistence type="predicted"/>
<dbReference type="Gene3D" id="2.120.10.80">
    <property type="entry name" value="Kelch-type beta propeller"/>
    <property type="match status" value="2"/>
</dbReference>
<feature type="chain" id="PRO_5020313340" description="Kelch repeat-containing protein" evidence="1">
    <location>
        <begin position="24"/>
        <end position="330"/>
    </location>
</feature>
<dbReference type="Pfam" id="PF01344">
    <property type="entry name" value="Kelch_1"/>
    <property type="match status" value="1"/>
</dbReference>
<dbReference type="Pfam" id="PF24681">
    <property type="entry name" value="Kelch_KLHDC2_KLHL20_DRC7"/>
    <property type="match status" value="1"/>
</dbReference>
<dbReference type="InterPro" id="IPR052392">
    <property type="entry name" value="Kelch-BTB_domain-containing"/>
</dbReference>
<keyword evidence="3" id="KW-1185">Reference proteome</keyword>
<evidence type="ECO:0000313" key="3">
    <source>
        <dbReference type="Proteomes" id="UP000305451"/>
    </source>
</evidence>
<reference evidence="2 3" key="1">
    <citation type="journal article" date="2013" name="Int. J. Syst. Evol. Microbiol.">
        <title>Marinicauda pacifica gen. nov., sp. nov., a prosthecate alphaproteobacterium of the family Hyphomonadaceae isolated from deep seawater.</title>
        <authorList>
            <person name="Zhang X.Y."/>
            <person name="Li G.W."/>
            <person name="Wang C.S."/>
            <person name="Zhang Y.J."/>
            <person name="Xu X.W."/>
            <person name="Li H."/>
            <person name="Liu A."/>
            <person name="Liu C."/>
            <person name="Xie B.B."/>
            <person name="Qin Q.L."/>
            <person name="Xu Z."/>
            <person name="Chen X.L."/>
            <person name="Zhou B.C."/>
            <person name="Zhang Y.Z."/>
        </authorList>
    </citation>
    <scope>NUCLEOTIDE SEQUENCE [LARGE SCALE GENOMIC DNA]</scope>
    <source>
        <strain evidence="2 3">P-1 km-3</strain>
    </source>
</reference>
<dbReference type="RefSeq" id="WP_135943501.1">
    <property type="nucleotide sequence ID" value="NZ_BMEI01000001.1"/>
</dbReference>
<dbReference type="InterPro" id="IPR006652">
    <property type="entry name" value="Kelch_1"/>
</dbReference>
<dbReference type="InterPro" id="IPR015915">
    <property type="entry name" value="Kelch-typ_b-propeller"/>
</dbReference>